<organism evidence="8 9">
    <name type="scientific">Salinirubellus salinus</name>
    <dbReference type="NCBI Taxonomy" id="1364945"/>
    <lineage>
        <taxon>Archaea</taxon>
        <taxon>Methanobacteriati</taxon>
        <taxon>Methanobacteriota</taxon>
        <taxon>Stenosarchaea group</taxon>
        <taxon>Halobacteria</taxon>
        <taxon>Halobacteriales</taxon>
        <taxon>Natronomonadaceae</taxon>
        <taxon>Salinirubellus</taxon>
    </lineage>
</organism>
<dbReference type="FunFam" id="3.40.50.300:FF:000016">
    <property type="entry name" value="Oligopeptide ABC transporter ATP-binding component"/>
    <property type="match status" value="1"/>
</dbReference>
<dbReference type="RefSeq" id="WP_260593463.1">
    <property type="nucleotide sequence ID" value="NZ_CP104003.1"/>
</dbReference>
<dbReference type="Pfam" id="PF08352">
    <property type="entry name" value="oligo_HPY"/>
    <property type="match status" value="1"/>
</dbReference>
<dbReference type="InterPro" id="IPR027417">
    <property type="entry name" value="P-loop_NTPase"/>
</dbReference>
<name>A0A9E7R459_9EURY</name>
<gene>
    <name evidence="8" type="ORF">N0B31_20275</name>
</gene>
<evidence type="ECO:0000256" key="4">
    <source>
        <dbReference type="ARBA" id="ARBA00022741"/>
    </source>
</evidence>
<reference evidence="8" key="1">
    <citation type="submission" date="2022-09" db="EMBL/GenBank/DDBJ databases">
        <title>Diverse halophilic archaea isolated from saline environments.</title>
        <authorList>
            <person name="Cui H.-L."/>
        </authorList>
    </citation>
    <scope>NUCLEOTIDE SEQUENCE</scope>
    <source>
        <strain evidence="8">ZS-35-S2</strain>
    </source>
</reference>
<dbReference type="Pfam" id="PF00005">
    <property type="entry name" value="ABC_tran"/>
    <property type="match status" value="1"/>
</dbReference>
<dbReference type="SMART" id="SM00382">
    <property type="entry name" value="AAA"/>
    <property type="match status" value="1"/>
</dbReference>
<dbReference type="NCBIfam" id="TIGR01727">
    <property type="entry name" value="oligo_HPY"/>
    <property type="match status" value="1"/>
</dbReference>
<dbReference type="InterPro" id="IPR050388">
    <property type="entry name" value="ABC_Ni/Peptide_Import"/>
</dbReference>
<evidence type="ECO:0000256" key="5">
    <source>
        <dbReference type="ARBA" id="ARBA00022840"/>
    </source>
</evidence>
<keyword evidence="6" id="KW-0472">Membrane</keyword>
<dbReference type="Gene3D" id="3.40.50.300">
    <property type="entry name" value="P-loop containing nucleotide triphosphate hydrolases"/>
    <property type="match status" value="1"/>
</dbReference>
<dbReference type="PROSITE" id="PS50893">
    <property type="entry name" value="ABC_TRANSPORTER_2"/>
    <property type="match status" value="1"/>
</dbReference>
<keyword evidence="5 8" id="KW-0067">ATP-binding</keyword>
<dbReference type="GO" id="GO:0016887">
    <property type="term" value="F:ATP hydrolysis activity"/>
    <property type="evidence" value="ECO:0007669"/>
    <property type="project" value="InterPro"/>
</dbReference>
<dbReference type="EMBL" id="CP104003">
    <property type="protein sequence ID" value="UWM54443.1"/>
    <property type="molecule type" value="Genomic_DNA"/>
</dbReference>
<proteinExistence type="predicted"/>
<evidence type="ECO:0000259" key="7">
    <source>
        <dbReference type="PROSITE" id="PS50893"/>
    </source>
</evidence>
<dbReference type="CDD" id="cd03257">
    <property type="entry name" value="ABC_NikE_OppD_transporters"/>
    <property type="match status" value="1"/>
</dbReference>
<keyword evidence="3" id="KW-1003">Cell membrane</keyword>
<dbReference type="GO" id="GO:0015833">
    <property type="term" value="P:peptide transport"/>
    <property type="evidence" value="ECO:0007669"/>
    <property type="project" value="InterPro"/>
</dbReference>
<dbReference type="GO" id="GO:0005886">
    <property type="term" value="C:plasma membrane"/>
    <property type="evidence" value="ECO:0007669"/>
    <property type="project" value="UniProtKB-SubCell"/>
</dbReference>
<dbReference type="GeneID" id="74944811"/>
<keyword evidence="9" id="KW-1185">Reference proteome</keyword>
<evidence type="ECO:0000256" key="6">
    <source>
        <dbReference type="ARBA" id="ARBA00023136"/>
    </source>
</evidence>
<evidence type="ECO:0000256" key="1">
    <source>
        <dbReference type="ARBA" id="ARBA00004202"/>
    </source>
</evidence>
<dbReference type="InterPro" id="IPR003439">
    <property type="entry name" value="ABC_transporter-like_ATP-bd"/>
</dbReference>
<keyword evidence="2" id="KW-0813">Transport</keyword>
<dbReference type="InterPro" id="IPR013563">
    <property type="entry name" value="Oligopep_ABC_C"/>
</dbReference>
<keyword evidence="4" id="KW-0547">Nucleotide-binding</keyword>
<dbReference type="InterPro" id="IPR003593">
    <property type="entry name" value="AAA+_ATPase"/>
</dbReference>
<dbReference type="SUPFAM" id="SSF52540">
    <property type="entry name" value="P-loop containing nucleoside triphosphate hydrolases"/>
    <property type="match status" value="1"/>
</dbReference>
<evidence type="ECO:0000256" key="3">
    <source>
        <dbReference type="ARBA" id="ARBA00022475"/>
    </source>
</evidence>
<dbReference type="AlphaFoldDB" id="A0A9E7R459"/>
<dbReference type="InterPro" id="IPR017871">
    <property type="entry name" value="ABC_transporter-like_CS"/>
</dbReference>
<dbReference type="GO" id="GO:0005524">
    <property type="term" value="F:ATP binding"/>
    <property type="evidence" value="ECO:0007669"/>
    <property type="project" value="UniProtKB-KW"/>
</dbReference>
<dbReference type="PROSITE" id="PS00211">
    <property type="entry name" value="ABC_TRANSPORTER_1"/>
    <property type="match status" value="1"/>
</dbReference>
<evidence type="ECO:0000256" key="2">
    <source>
        <dbReference type="ARBA" id="ARBA00022448"/>
    </source>
</evidence>
<dbReference type="PANTHER" id="PTHR43297:SF2">
    <property type="entry name" value="DIPEPTIDE TRANSPORT ATP-BINDING PROTEIN DPPD"/>
    <property type="match status" value="1"/>
</dbReference>
<dbReference type="KEGG" id="ssai:N0B31_20275"/>
<sequence>MSEPLLEVEDLTIQYRTSEGPLTAVSGVSFTVDEGEYFGLVGESGCGKSTIVNAMIGGLDDNGEVVSGTIKYRGEEIQDFTEAQWNKTIRWKEISQIPQGSMNSLDPLKRIDEHALELADVHTDMTKKEALERFKELFETVGLKPERVKEYPHQFSGGMQQRAIIALALFLNPSLIIADEPTTALDVIMQDQIFKYIDRVQEEYEMSMLLITHDISLVFESCDSMGVMHGGQLAESGDVYDVFNTPRHPYAILLQEAFPDVRDPKRELGTIKGSPPQHLGEVAECTFVDRCPWAVEECRQRAPTLEAVDTAGEHRAACFRWNEVHELYEGPVETTPGGESP</sequence>
<protein>
    <submittedName>
        <fullName evidence="8">ABC transporter ATP-binding protein</fullName>
    </submittedName>
</protein>
<comment type="subcellular location">
    <subcellularLocation>
        <location evidence="1">Cell membrane</location>
        <topology evidence="1">Peripheral membrane protein</topology>
    </subcellularLocation>
</comment>
<dbReference type="Proteomes" id="UP001057580">
    <property type="component" value="Chromosome"/>
</dbReference>
<accession>A0A9E7R459</accession>
<dbReference type="PANTHER" id="PTHR43297">
    <property type="entry name" value="OLIGOPEPTIDE TRANSPORT ATP-BINDING PROTEIN APPD"/>
    <property type="match status" value="1"/>
</dbReference>
<evidence type="ECO:0000313" key="9">
    <source>
        <dbReference type="Proteomes" id="UP001057580"/>
    </source>
</evidence>
<feature type="domain" description="ABC transporter" evidence="7">
    <location>
        <begin position="6"/>
        <end position="255"/>
    </location>
</feature>
<evidence type="ECO:0000313" key="8">
    <source>
        <dbReference type="EMBL" id="UWM54443.1"/>
    </source>
</evidence>